<proteinExistence type="predicted"/>
<organism evidence="1">
    <name type="scientific">Toxoplasma gondii (strain ATCC 50861 / VEG)</name>
    <dbReference type="NCBI Taxonomy" id="432359"/>
    <lineage>
        <taxon>Eukaryota</taxon>
        <taxon>Sar</taxon>
        <taxon>Alveolata</taxon>
        <taxon>Apicomplexa</taxon>
        <taxon>Conoidasida</taxon>
        <taxon>Coccidia</taxon>
        <taxon>Eucoccidiorida</taxon>
        <taxon>Eimeriorina</taxon>
        <taxon>Sarcocystidae</taxon>
        <taxon>Toxoplasma</taxon>
    </lineage>
</organism>
<reference evidence="1" key="1">
    <citation type="journal article" date="2015" name="PLoS ONE">
        <title>Comprehensive Evaluation of Toxoplasma gondii VEG and Neospora caninum LIV Genomes with Tachyzoite Stage Transcriptome and Proteome Defines Novel Transcript Features.</title>
        <authorList>
            <person name="Ramaprasad A."/>
            <person name="Mourier T."/>
            <person name="Naeem R."/>
            <person name="Malas T.B."/>
            <person name="Moussa E."/>
            <person name="Panigrahi A."/>
            <person name="Vermont S.J."/>
            <person name="Otto T.D."/>
            <person name="Wastling J."/>
            <person name="Pain A."/>
        </authorList>
    </citation>
    <scope>NUCLEOTIDE SEQUENCE</scope>
    <source>
        <strain evidence="1">VEG</strain>
    </source>
</reference>
<dbReference type="EMBL" id="LN714501">
    <property type="protein sequence ID" value="CEL77424.1"/>
    <property type="molecule type" value="Genomic_DNA"/>
</dbReference>
<gene>
    <name evidence="1" type="ORF">BN1205_095460</name>
</gene>
<evidence type="ECO:0000313" key="1">
    <source>
        <dbReference type="EMBL" id="CEL77424.1"/>
    </source>
</evidence>
<accession>A0A0F7V8B8</accession>
<name>A0A0F7V8B8_TOXGV</name>
<dbReference type="AlphaFoldDB" id="A0A0F7V8B8"/>
<protein>
    <submittedName>
        <fullName evidence="1">Uncharacterized protein</fullName>
    </submittedName>
</protein>
<sequence length="109" mass="12803">MKICLFGKNCQVSGHQLEAFFLRSSERRRGCERISEKIRQRFFLVHKCRVGAQTHPEEIRQRICGGGQLDDGATFWRRSRTDAGFCRSRESFSGHQKRRKQAFFPDVHD</sequence>